<keyword evidence="1" id="KW-1133">Transmembrane helix</keyword>
<evidence type="ECO:0008006" key="3">
    <source>
        <dbReference type="Google" id="ProtNLM"/>
    </source>
</evidence>
<evidence type="ECO:0000313" key="2">
    <source>
        <dbReference type="EMBL" id="CAE2241771.1"/>
    </source>
</evidence>
<dbReference type="InterPro" id="IPR013945">
    <property type="entry name" value="Pkr1"/>
</dbReference>
<dbReference type="AlphaFoldDB" id="A0A6V4V666"/>
<dbReference type="GO" id="GO:0070072">
    <property type="term" value="P:vacuolar proton-transporting V-type ATPase complex assembly"/>
    <property type="evidence" value="ECO:0007669"/>
    <property type="project" value="InterPro"/>
</dbReference>
<feature type="transmembrane region" description="Helical" evidence="1">
    <location>
        <begin position="44"/>
        <end position="62"/>
    </location>
</feature>
<keyword evidence="1" id="KW-0812">Transmembrane</keyword>
<proteinExistence type="predicted"/>
<reference evidence="2" key="1">
    <citation type="submission" date="2021-01" db="EMBL/GenBank/DDBJ databases">
        <authorList>
            <person name="Corre E."/>
            <person name="Pelletier E."/>
            <person name="Niang G."/>
            <person name="Scheremetjew M."/>
            <person name="Finn R."/>
            <person name="Kale V."/>
            <person name="Holt S."/>
            <person name="Cochrane G."/>
            <person name="Meng A."/>
            <person name="Brown T."/>
            <person name="Cohen L."/>
        </authorList>
    </citation>
    <scope>NUCLEOTIDE SEQUENCE</scope>
    <source>
        <strain evidence="2">UIO037</strain>
    </source>
</reference>
<evidence type="ECO:0000256" key="1">
    <source>
        <dbReference type="SAM" id="Phobius"/>
    </source>
</evidence>
<protein>
    <recommendedName>
        <fullName evidence="3">Transmembrane protein</fullName>
    </recommendedName>
</protein>
<organism evidence="2">
    <name type="scientific">Prymnesium polylepis</name>
    <dbReference type="NCBI Taxonomy" id="72548"/>
    <lineage>
        <taxon>Eukaryota</taxon>
        <taxon>Haptista</taxon>
        <taxon>Haptophyta</taxon>
        <taxon>Prymnesiophyceae</taxon>
        <taxon>Prymnesiales</taxon>
        <taxon>Prymnesiaceae</taxon>
        <taxon>Prymnesium</taxon>
    </lineage>
</organism>
<accession>A0A6V4V666</accession>
<name>A0A6V4V666_9EUKA</name>
<feature type="transmembrane region" description="Helical" evidence="1">
    <location>
        <begin position="69"/>
        <end position="89"/>
    </location>
</feature>
<dbReference type="EMBL" id="HBKO01028560">
    <property type="protein sequence ID" value="CAE2241771.1"/>
    <property type="molecule type" value="Transcribed_RNA"/>
</dbReference>
<sequence>MSTDTSAEVTTSSDGEPVDDVAILPTWLDEMLKPGVGPGVFKTLKLSLLSLIVILCFMLYNIEDEQIQFHLRIYLGMTLILTALVVWFINELNKSKLEEERESKKE</sequence>
<keyword evidence="1" id="KW-0472">Membrane</keyword>
<gene>
    <name evidence="2" type="ORF">CPOL0286_LOCUS13073</name>
</gene>
<dbReference type="Pfam" id="PF08636">
    <property type="entry name" value="Pkr1"/>
    <property type="match status" value="1"/>
</dbReference>